<dbReference type="WBParaSite" id="BXY_0785700.1">
    <property type="protein sequence ID" value="BXY_0785700.1"/>
    <property type="gene ID" value="BXY_0785700"/>
</dbReference>
<reference evidence="2" key="2">
    <citation type="submission" date="2020-09" db="EMBL/GenBank/DDBJ databases">
        <authorList>
            <person name="Kikuchi T."/>
        </authorList>
    </citation>
    <scope>NUCLEOTIDE SEQUENCE</scope>
    <source>
        <strain evidence="2">Ka4C1</strain>
    </source>
</reference>
<evidence type="ECO:0000313" key="4">
    <source>
        <dbReference type="Proteomes" id="UP000659654"/>
    </source>
</evidence>
<accession>A0A1I7S4C5</accession>
<feature type="region of interest" description="Disordered" evidence="1">
    <location>
        <begin position="60"/>
        <end position="86"/>
    </location>
</feature>
<evidence type="ECO:0000313" key="3">
    <source>
        <dbReference type="Proteomes" id="UP000095284"/>
    </source>
</evidence>
<gene>
    <name evidence="2" type="ORF">BXYJ_LOCUS9658</name>
</gene>
<reference evidence="5" key="1">
    <citation type="submission" date="2016-11" db="UniProtKB">
        <authorList>
            <consortium name="WormBaseParasite"/>
        </authorList>
    </citation>
    <scope>IDENTIFICATION</scope>
</reference>
<dbReference type="Proteomes" id="UP000095284">
    <property type="component" value="Unplaced"/>
</dbReference>
<evidence type="ECO:0000313" key="2">
    <source>
        <dbReference type="EMBL" id="CAD5227113.1"/>
    </source>
</evidence>
<proteinExistence type="predicted"/>
<evidence type="ECO:0000313" key="5">
    <source>
        <dbReference type="WBParaSite" id="BXY_0785700.1"/>
    </source>
</evidence>
<sequence length="159" mass="17886">MTDKSKNRRKPVKKDALKLTPSETVISFKELDFSEAHSPSLDIMNKALTANNLATSMFDEEYESGSESRSSGLGTSTFPTTSSTSVPEKFHCKRTIRLVFTIDGVPASIHYNLNIKSENPDPIVRIESVKLGEDEVVVEPRKKTYRMSVTGFRTRKRLE</sequence>
<dbReference type="AlphaFoldDB" id="A0A1I7S4C5"/>
<keyword evidence="4" id="KW-1185">Reference proteome</keyword>
<dbReference type="Proteomes" id="UP000659654">
    <property type="component" value="Unassembled WGS sequence"/>
</dbReference>
<evidence type="ECO:0000256" key="1">
    <source>
        <dbReference type="SAM" id="MobiDB-lite"/>
    </source>
</evidence>
<dbReference type="EMBL" id="CAJFCV020000004">
    <property type="protein sequence ID" value="CAG9116950.1"/>
    <property type="molecule type" value="Genomic_DNA"/>
</dbReference>
<dbReference type="Proteomes" id="UP000582659">
    <property type="component" value="Unassembled WGS sequence"/>
</dbReference>
<protein>
    <submittedName>
        <fullName evidence="2">(pine wood nematode) hypothetical protein</fullName>
    </submittedName>
</protein>
<organism evidence="3 5">
    <name type="scientific">Bursaphelenchus xylophilus</name>
    <name type="common">Pinewood nematode worm</name>
    <name type="synonym">Aphelenchoides xylophilus</name>
    <dbReference type="NCBI Taxonomy" id="6326"/>
    <lineage>
        <taxon>Eukaryota</taxon>
        <taxon>Metazoa</taxon>
        <taxon>Ecdysozoa</taxon>
        <taxon>Nematoda</taxon>
        <taxon>Chromadorea</taxon>
        <taxon>Rhabditida</taxon>
        <taxon>Tylenchina</taxon>
        <taxon>Tylenchomorpha</taxon>
        <taxon>Aphelenchoidea</taxon>
        <taxon>Aphelenchoididae</taxon>
        <taxon>Bursaphelenchus</taxon>
    </lineage>
</organism>
<dbReference type="EMBL" id="CAJFDI010000004">
    <property type="protein sequence ID" value="CAD5227113.1"/>
    <property type="molecule type" value="Genomic_DNA"/>
</dbReference>
<name>A0A1I7S4C5_BURXY</name>
<feature type="compositionally biased region" description="Low complexity" evidence="1">
    <location>
        <begin position="65"/>
        <end position="85"/>
    </location>
</feature>